<feature type="region of interest" description="Disordered" evidence="2">
    <location>
        <begin position="99"/>
        <end position="121"/>
    </location>
</feature>
<evidence type="ECO:0000313" key="4">
    <source>
        <dbReference type="Proteomes" id="UP001578633"/>
    </source>
</evidence>
<feature type="compositionally biased region" description="Polar residues" evidence="2">
    <location>
        <begin position="333"/>
        <end position="342"/>
    </location>
</feature>
<feature type="compositionally biased region" description="Basic and acidic residues" evidence="2">
    <location>
        <begin position="112"/>
        <end position="121"/>
    </location>
</feature>
<gene>
    <name evidence="3" type="ORF">ACET3X_002831</name>
</gene>
<reference evidence="3 4" key="1">
    <citation type="submission" date="2024-09" db="EMBL/GenBank/DDBJ databases">
        <title>T2T genomes of carrot and Alternaria dauci and their utility for understanding host-pathogen interaction during carrot leaf blight disease.</title>
        <authorList>
            <person name="Liu W."/>
            <person name="Xu S."/>
            <person name="Ou C."/>
            <person name="Liu X."/>
            <person name="Zhuang F."/>
            <person name="Deng X.W."/>
        </authorList>
    </citation>
    <scope>NUCLEOTIDE SEQUENCE [LARGE SCALE GENOMIC DNA]</scope>
    <source>
        <strain evidence="3 4">A2016</strain>
    </source>
</reference>
<sequence>MKNTMVITPNRNGLSPITSMIAIEPVESALVSDAKFLPKIVDLELEFAKITNTKEDLEKRVEVSRDQIACLQNQSVVMEGHHGEEIASLNEDLKRVKGEYRKLSNSPPNVRKQAEEEREKSLRAQFDEEKYISEKSHERSQKLLQAELDAAEKKLADALSKLSKLETSQQESLQRQEQEKTTMSSYYKEEHVKLQHKLDDSEKTLLEVSSEQRKLETELQQSKAALQAAWDDPYGLLSDEQMQKLAYYSSLVTVLYGDGTALNPGLEAELHVATTALDNAQIVEGDLQREISELINKNMTLKLELEGLRESKANEVALAKQPSTPISIPKSPESINTDTTAPAKSLEDSDNTITCVGYVLDEGEKLINKTCRACERLVALPHWQRGDGLWVAKWGAHMKTCSHKQESNKRSPIKGPDENTTSVAIVNSSPERDGLQEKNDLPNTKFKHVWVRPPTYASEPTPRSVQGSKQCNNCGSWLDWDTMFAKETFGLHVSMCQEIVCRNEGCGDVMSKEHFSKEHQQVCEKRTVDERKTHSFTEAATLVPKRQDTLDIFTADGTARKSAQRASPESTSNGFTIENNQRGTQEDLKPEKGRRRCGLQGSSIWAAS</sequence>
<dbReference type="Proteomes" id="UP001578633">
    <property type="component" value="Chromosome 2"/>
</dbReference>
<keyword evidence="4" id="KW-1185">Reference proteome</keyword>
<organism evidence="3 4">
    <name type="scientific">Alternaria dauci</name>
    <dbReference type="NCBI Taxonomy" id="48095"/>
    <lineage>
        <taxon>Eukaryota</taxon>
        <taxon>Fungi</taxon>
        <taxon>Dikarya</taxon>
        <taxon>Ascomycota</taxon>
        <taxon>Pezizomycotina</taxon>
        <taxon>Dothideomycetes</taxon>
        <taxon>Pleosporomycetidae</taxon>
        <taxon>Pleosporales</taxon>
        <taxon>Pleosporineae</taxon>
        <taxon>Pleosporaceae</taxon>
        <taxon>Alternaria</taxon>
        <taxon>Alternaria sect. Porri</taxon>
    </lineage>
</organism>
<feature type="compositionally biased region" description="Polar residues" evidence="2">
    <location>
        <begin position="564"/>
        <end position="583"/>
    </location>
</feature>
<dbReference type="EMBL" id="JBHGVX010000002">
    <property type="protein sequence ID" value="KAL1798794.1"/>
    <property type="molecule type" value="Genomic_DNA"/>
</dbReference>
<dbReference type="RefSeq" id="XP_069309378.1">
    <property type="nucleotide sequence ID" value="XM_069449617.1"/>
</dbReference>
<keyword evidence="1" id="KW-0175">Coiled coil</keyword>
<evidence type="ECO:0000313" key="3">
    <source>
        <dbReference type="EMBL" id="KAL1798794.1"/>
    </source>
</evidence>
<protein>
    <submittedName>
        <fullName evidence="3">Uncharacterized protein</fullName>
    </submittedName>
</protein>
<feature type="coiled-coil region" evidence="1">
    <location>
        <begin position="198"/>
        <end position="225"/>
    </location>
</feature>
<feature type="region of interest" description="Disordered" evidence="2">
    <location>
        <begin position="401"/>
        <end position="422"/>
    </location>
</feature>
<dbReference type="GeneID" id="96083153"/>
<evidence type="ECO:0000256" key="1">
    <source>
        <dbReference type="SAM" id="Coils"/>
    </source>
</evidence>
<name>A0ABR3USK0_9PLEO</name>
<feature type="region of interest" description="Disordered" evidence="2">
    <location>
        <begin position="165"/>
        <end position="185"/>
    </location>
</feature>
<evidence type="ECO:0000256" key="2">
    <source>
        <dbReference type="SAM" id="MobiDB-lite"/>
    </source>
</evidence>
<feature type="region of interest" description="Disordered" evidence="2">
    <location>
        <begin position="558"/>
        <end position="608"/>
    </location>
</feature>
<feature type="coiled-coil region" evidence="1">
    <location>
        <begin position="277"/>
        <end position="311"/>
    </location>
</feature>
<feature type="region of interest" description="Disordered" evidence="2">
    <location>
        <begin position="318"/>
        <end position="345"/>
    </location>
</feature>
<accession>A0ABR3USK0</accession>
<proteinExistence type="predicted"/>
<comment type="caution">
    <text evidence="3">The sequence shown here is derived from an EMBL/GenBank/DDBJ whole genome shotgun (WGS) entry which is preliminary data.</text>
</comment>